<gene>
    <name evidence="1" type="ORF">EGH23_16630</name>
</gene>
<dbReference type="RefSeq" id="WP_220581111.1">
    <property type="nucleotide sequence ID" value="NZ_RKLT01000007.1"/>
</dbReference>
<dbReference type="Gene3D" id="3.40.30.10">
    <property type="entry name" value="Glutaredoxin"/>
    <property type="match status" value="1"/>
</dbReference>
<reference evidence="1 2" key="1">
    <citation type="submission" date="2021-06" db="EMBL/GenBank/DDBJ databases">
        <title>Halomicroarcula sp. a new haloarchaeum isolated from saline soil.</title>
        <authorList>
            <person name="Duran-Viseras A."/>
            <person name="Sanchez-Porro C."/>
            <person name="Ventosa A."/>
        </authorList>
    </citation>
    <scope>NUCLEOTIDE SEQUENCE [LARGE SCALE GENOMIC DNA]</scope>
    <source>
        <strain evidence="1 2">F27</strain>
    </source>
</reference>
<protein>
    <submittedName>
        <fullName evidence="1">Thioredoxin</fullName>
    </submittedName>
</protein>
<accession>A0AAW4PF23</accession>
<organism evidence="1 2">
    <name type="scientific">Haloarcula nitratireducens</name>
    <dbReference type="NCBI Taxonomy" id="2487749"/>
    <lineage>
        <taxon>Archaea</taxon>
        <taxon>Methanobacteriati</taxon>
        <taxon>Methanobacteriota</taxon>
        <taxon>Stenosarchaea group</taxon>
        <taxon>Halobacteria</taxon>
        <taxon>Halobacteriales</taxon>
        <taxon>Haloarculaceae</taxon>
        <taxon>Haloarcula</taxon>
    </lineage>
</organism>
<name>A0AAW4PF23_9EURY</name>
<proteinExistence type="predicted"/>
<evidence type="ECO:0000313" key="1">
    <source>
        <dbReference type="EMBL" id="MBX0296509.1"/>
    </source>
</evidence>
<dbReference type="SUPFAM" id="SSF52833">
    <property type="entry name" value="Thioredoxin-like"/>
    <property type="match status" value="1"/>
</dbReference>
<dbReference type="AlphaFoldDB" id="A0AAW4PF23"/>
<dbReference type="Proteomes" id="UP001430455">
    <property type="component" value="Unassembled WGS sequence"/>
</dbReference>
<dbReference type="EMBL" id="RKLT01000007">
    <property type="protein sequence ID" value="MBX0296509.1"/>
    <property type="molecule type" value="Genomic_DNA"/>
</dbReference>
<keyword evidence="2" id="KW-1185">Reference proteome</keyword>
<evidence type="ECO:0000313" key="2">
    <source>
        <dbReference type="Proteomes" id="UP001430455"/>
    </source>
</evidence>
<comment type="caution">
    <text evidence="1">The sequence shown here is derived from an EMBL/GenBank/DDBJ whole genome shotgun (WGS) entry which is preliminary data.</text>
</comment>
<sequence>MSEDRTLETLKPNPVWVEDAYDDTVDALRKRKDELEYHIWGGDWCIDCRAQLPDFGAALEAAGIPEERVHQYPVGREDDGSKLWPKVEAYKIELIPTVIVERDDEEVARFVEEEPIPIAVHLVDQLEESEE</sequence>
<dbReference type="InterPro" id="IPR036249">
    <property type="entry name" value="Thioredoxin-like_sf"/>
</dbReference>